<name>A0ABQ9J1C2_9CUCU</name>
<protein>
    <submittedName>
        <fullName evidence="1">Uncharacterized protein</fullName>
    </submittedName>
</protein>
<dbReference type="Proteomes" id="UP001162164">
    <property type="component" value="Unassembled WGS sequence"/>
</dbReference>
<comment type="caution">
    <text evidence="1">The sequence shown here is derived from an EMBL/GenBank/DDBJ whole genome shotgun (WGS) entry which is preliminary data.</text>
</comment>
<accession>A0ABQ9J1C2</accession>
<gene>
    <name evidence="1" type="ORF">NQ317_017239</name>
</gene>
<organism evidence="1 2">
    <name type="scientific">Molorchus minor</name>
    <dbReference type="NCBI Taxonomy" id="1323400"/>
    <lineage>
        <taxon>Eukaryota</taxon>
        <taxon>Metazoa</taxon>
        <taxon>Ecdysozoa</taxon>
        <taxon>Arthropoda</taxon>
        <taxon>Hexapoda</taxon>
        <taxon>Insecta</taxon>
        <taxon>Pterygota</taxon>
        <taxon>Neoptera</taxon>
        <taxon>Endopterygota</taxon>
        <taxon>Coleoptera</taxon>
        <taxon>Polyphaga</taxon>
        <taxon>Cucujiformia</taxon>
        <taxon>Chrysomeloidea</taxon>
        <taxon>Cerambycidae</taxon>
        <taxon>Lamiinae</taxon>
        <taxon>Monochamini</taxon>
        <taxon>Molorchus</taxon>
    </lineage>
</organism>
<proteinExistence type="predicted"/>
<dbReference type="EMBL" id="JAPWTJ010001554">
    <property type="protein sequence ID" value="KAJ8970921.1"/>
    <property type="molecule type" value="Genomic_DNA"/>
</dbReference>
<evidence type="ECO:0000313" key="1">
    <source>
        <dbReference type="EMBL" id="KAJ8970921.1"/>
    </source>
</evidence>
<reference evidence="1" key="1">
    <citation type="journal article" date="2023" name="Insect Mol. Biol.">
        <title>Genome sequencing provides insights into the evolution of gene families encoding plant cell wall-degrading enzymes in longhorned beetles.</title>
        <authorList>
            <person name="Shin N.R."/>
            <person name="Okamura Y."/>
            <person name="Kirsch R."/>
            <person name="Pauchet Y."/>
        </authorList>
    </citation>
    <scope>NUCLEOTIDE SEQUENCE</scope>
    <source>
        <strain evidence="1">MMC_N1</strain>
    </source>
</reference>
<evidence type="ECO:0000313" key="2">
    <source>
        <dbReference type="Proteomes" id="UP001162164"/>
    </source>
</evidence>
<keyword evidence="2" id="KW-1185">Reference proteome</keyword>
<sequence>MGLFLCHACRYATETKTIGRIVWREGEDLSWYEVLQLTKTPIVKNPSDLRRDHDTRSNVFDHSIDRVEKTFQQPITTLDTRLKYVMFTRSSSLFDRNHSTGDELSSVLCFDQTYFNRVSSVVIRLNSFLLVQSNDRIQSIECPVPPPVPADGLLPQLQSNFTGKFNEFKRLERSNSVSLNVGNIVCQIIFEIIAYRKTTLQLLLQQYKLPQCLLPPMKIANCKESLSKQHNLVSRMVNSIICYVNDVNSIAKKLIKSILTCDSYQFRWSYPKEFKKFNLPGVGGAIDELYIIYGGAVLKEMIEVEEEVIQPSMQPSIVLILNVRIQSYGSVKMR</sequence>